<feature type="domain" description="DUF6534" evidence="3">
    <location>
        <begin position="85"/>
        <end position="172"/>
    </location>
</feature>
<accession>A0A4Y7TVQ3</accession>
<dbReference type="InterPro" id="IPR045339">
    <property type="entry name" value="DUF6534"/>
</dbReference>
<feature type="transmembrane region" description="Helical" evidence="2">
    <location>
        <begin position="38"/>
        <end position="61"/>
    </location>
</feature>
<dbReference type="PANTHER" id="PTHR40465">
    <property type="entry name" value="CHROMOSOME 1, WHOLE GENOME SHOTGUN SEQUENCE"/>
    <property type="match status" value="1"/>
</dbReference>
<name>A0A4Y7TVQ3_COPMI</name>
<reference evidence="4 5" key="1">
    <citation type="journal article" date="2019" name="Nat. Ecol. Evol.">
        <title>Megaphylogeny resolves global patterns of mushroom evolution.</title>
        <authorList>
            <person name="Varga T."/>
            <person name="Krizsan K."/>
            <person name="Foldi C."/>
            <person name="Dima B."/>
            <person name="Sanchez-Garcia M."/>
            <person name="Sanchez-Ramirez S."/>
            <person name="Szollosi G.J."/>
            <person name="Szarkandi J.G."/>
            <person name="Papp V."/>
            <person name="Albert L."/>
            <person name="Andreopoulos W."/>
            <person name="Angelini C."/>
            <person name="Antonin V."/>
            <person name="Barry K.W."/>
            <person name="Bougher N.L."/>
            <person name="Buchanan P."/>
            <person name="Buyck B."/>
            <person name="Bense V."/>
            <person name="Catcheside P."/>
            <person name="Chovatia M."/>
            <person name="Cooper J."/>
            <person name="Damon W."/>
            <person name="Desjardin D."/>
            <person name="Finy P."/>
            <person name="Geml J."/>
            <person name="Haridas S."/>
            <person name="Hughes K."/>
            <person name="Justo A."/>
            <person name="Karasinski D."/>
            <person name="Kautmanova I."/>
            <person name="Kiss B."/>
            <person name="Kocsube S."/>
            <person name="Kotiranta H."/>
            <person name="LaButti K.M."/>
            <person name="Lechner B.E."/>
            <person name="Liimatainen K."/>
            <person name="Lipzen A."/>
            <person name="Lukacs Z."/>
            <person name="Mihaltcheva S."/>
            <person name="Morgado L.N."/>
            <person name="Niskanen T."/>
            <person name="Noordeloos M.E."/>
            <person name="Ohm R.A."/>
            <person name="Ortiz-Santana B."/>
            <person name="Ovrebo C."/>
            <person name="Racz N."/>
            <person name="Riley R."/>
            <person name="Savchenko A."/>
            <person name="Shiryaev A."/>
            <person name="Soop K."/>
            <person name="Spirin V."/>
            <person name="Szebenyi C."/>
            <person name="Tomsovsky M."/>
            <person name="Tulloss R.E."/>
            <person name="Uehling J."/>
            <person name="Grigoriev I.V."/>
            <person name="Vagvolgyi C."/>
            <person name="Papp T."/>
            <person name="Martin F.M."/>
            <person name="Miettinen O."/>
            <person name="Hibbett D.S."/>
            <person name="Nagy L.G."/>
        </authorList>
    </citation>
    <scope>NUCLEOTIDE SEQUENCE [LARGE SCALE GENOMIC DNA]</scope>
    <source>
        <strain evidence="4 5">FP101781</strain>
    </source>
</reference>
<keyword evidence="2" id="KW-0472">Membrane</keyword>
<comment type="caution">
    <text evidence="4">The sequence shown here is derived from an EMBL/GenBank/DDBJ whole genome shotgun (WGS) entry which is preliminary data.</text>
</comment>
<organism evidence="4 5">
    <name type="scientific">Coprinellus micaceus</name>
    <name type="common">Glistening ink-cap mushroom</name>
    <name type="synonym">Coprinus micaceus</name>
    <dbReference type="NCBI Taxonomy" id="71717"/>
    <lineage>
        <taxon>Eukaryota</taxon>
        <taxon>Fungi</taxon>
        <taxon>Dikarya</taxon>
        <taxon>Basidiomycota</taxon>
        <taxon>Agaricomycotina</taxon>
        <taxon>Agaricomycetes</taxon>
        <taxon>Agaricomycetidae</taxon>
        <taxon>Agaricales</taxon>
        <taxon>Agaricineae</taxon>
        <taxon>Psathyrellaceae</taxon>
        <taxon>Coprinellus</taxon>
    </lineage>
</organism>
<evidence type="ECO:0000256" key="2">
    <source>
        <dbReference type="SAM" id="Phobius"/>
    </source>
</evidence>
<feature type="transmembrane region" description="Helical" evidence="2">
    <location>
        <begin position="123"/>
        <end position="141"/>
    </location>
</feature>
<evidence type="ECO:0000313" key="5">
    <source>
        <dbReference type="Proteomes" id="UP000298030"/>
    </source>
</evidence>
<dbReference type="OrthoDB" id="3262409at2759"/>
<dbReference type="PANTHER" id="PTHR40465:SF1">
    <property type="entry name" value="DUF6534 DOMAIN-CONTAINING PROTEIN"/>
    <property type="match status" value="1"/>
</dbReference>
<evidence type="ECO:0000313" key="4">
    <source>
        <dbReference type="EMBL" id="TEB37968.1"/>
    </source>
</evidence>
<dbReference type="Proteomes" id="UP000298030">
    <property type="component" value="Unassembled WGS sequence"/>
</dbReference>
<keyword evidence="5" id="KW-1185">Reference proteome</keyword>
<protein>
    <recommendedName>
        <fullName evidence="3">DUF6534 domain-containing protein</fullName>
    </recommendedName>
</protein>
<evidence type="ECO:0000259" key="3">
    <source>
        <dbReference type="Pfam" id="PF20152"/>
    </source>
</evidence>
<dbReference type="Pfam" id="PF20152">
    <property type="entry name" value="DUF6534"/>
    <property type="match status" value="1"/>
</dbReference>
<feature type="region of interest" description="Disordered" evidence="1">
    <location>
        <begin position="208"/>
        <end position="244"/>
    </location>
</feature>
<proteinExistence type="predicted"/>
<feature type="compositionally biased region" description="Polar residues" evidence="1">
    <location>
        <begin position="209"/>
        <end position="218"/>
    </location>
</feature>
<feature type="transmembrane region" description="Helical" evidence="2">
    <location>
        <begin position="147"/>
        <end position="168"/>
    </location>
</feature>
<keyword evidence="2" id="KW-0812">Transmembrane</keyword>
<keyword evidence="2" id="KW-1133">Transmembrane helix</keyword>
<gene>
    <name evidence="4" type="ORF">FA13DRAFT_714667</name>
</gene>
<feature type="transmembrane region" description="Helical" evidence="2">
    <location>
        <begin position="81"/>
        <end position="102"/>
    </location>
</feature>
<feature type="transmembrane region" description="Helical" evidence="2">
    <location>
        <begin position="6"/>
        <end position="26"/>
    </location>
</feature>
<dbReference type="AlphaFoldDB" id="A0A4Y7TVQ3"/>
<sequence>MHSAGTPILNGLVAIFVQAFFAWRIYKIGKDNPFMKPISVIIALLGLLQLAASIALGIAFLQIGTDATSLPKLSKIIPIHLGANMVADMLITICMFVILYDFKQNTSLPRTRTLLSALIRNTVENGLITSGFAITNLVLYFTRKTDLTSVAFRWTIGFIYAIVLLTTLNRREEHRGDHVESGFGFATVELTNLELSIVNGRSRYGDQTIGHSTTSLPASTVPHDERSAHDSLTVNEPGCFDSTR</sequence>
<dbReference type="EMBL" id="QPFP01000003">
    <property type="protein sequence ID" value="TEB37968.1"/>
    <property type="molecule type" value="Genomic_DNA"/>
</dbReference>
<evidence type="ECO:0000256" key="1">
    <source>
        <dbReference type="SAM" id="MobiDB-lite"/>
    </source>
</evidence>